<dbReference type="NCBIfam" id="TIGR01013">
    <property type="entry name" value="2a58"/>
    <property type="match status" value="1"/>
</dbReference>
<dbReference type="NCBIfam" id="NF037997">
    <property type="entry name" value="Na_Pi_symport"/>
    <property type="match status" value="2"/>
</dbReference>
<feature type="compositionally biased region" description="Polar residues" evidence="7">
    <location>
        <begin position="1"/>
        <end position="12"/>
    </location>
</feature>
<evidence type="ECO:0000256" key="5">
    <source>
        <dbReference type="ARBA" id="ARBA00022989"/>
    </source>
</evidence>
<sequence>MAEESTQTSTWLLNCPEIPNGGNEKNKKHTTSKDGKKRSKPWSKLHPIQKILKIVGVLFRISTLLGILYCFVCALGLLEDAFQLLGGRTAGETFRNSQLLSNPVAGLMIGVLATVLVQSSSTATSIVVAMVASEVIPLHSAIPIIMGTNVGTSITSTLVSLAQAGERSEFRRAFAGATVHDMFNWSAVIILLPLEVASGYLYHLTRAIVSSLDLHVSTQKPPMLTSITEPFVHLIVEINRDVITDIAMEPNVTEQSSVMKRWCQVTMTQKTVSVMRYDPVEVDCSQVTRGSPFYSSCTSKNILNTGSSGGPGTMGFFLGWNETEVINSTLHRTKCSNLFAFTDLTDKAAGVILLVIAIIVILSSLFGIVKILNSMLQGSVAKVIQRTVNADFPGKFAYFTGYVALLVGCGLTVVIQSSSVFTSTLTPLVGVGIVSVERMYPMTLGSNIGTTVTGILAAMSVKGKHSDQALQIALCHLFFNLTAVAIFYPIPFMRFPIPLAKMLGRITSKYRWFAGVYLVGMFLVIPVIVFALSYAGWIYLLIVGGPLFLLFLVVTIINVLQVKHPNYLPLRLRNWEFLPLFCHSCSPYDRIISCHCLTAHCPKFDDSDDEEYDDDSEEIKVPEVDDHFRRHPQVIAGNVKGQSLSLA</sequence>
<dbReference type="InterPro" id="IPR003841">
    <property type="entry name" value="Na/Pi_transpt"/>
</dbReference>
<evidence type="ECO:0000256" key="3">
    <source>
        <dbReference type="ARBA" id="ARBA00022475"/>
    </source>
</evidence>
<comment type="similarity">
    <text evidence="2">Belongs to the SLC34A transporter family.</text>
</comment>
<feature type="transmembrane region" description="Helical" evidence="8">
    <location>
        <begin position="51"/>
        <end position="78"/>
    </location>
</feature>
<dbReference type="GO" id="GO:0005436">
    <property type="term" value="F:sodium:phosphate symporter activity"/>
    <property type="evidence" value="ECO:0007669"/>
    <property type="project" value="InterPro"/>
</dbReference>
<evidence type="ECO:0000256" key="8">
    <source>
        <dbReference type="SAM" id="Phobius"/>
    </source>
</evidence>
<dbReference type="AlphaFoldDB" id="A0A8S3YGF6"/>
<evidence type="ECO:0000256" key="7">
    <source>
        <dbReference type="SAM" id="MobiDB-lite"/>
    </source>
</evidence>
<feature type="transmembrane region" description="Helical" evidence="8">
    <location>
        <begin position="469"/>
        <end position="490"/>
    </location>
</feature>
<protein>
    <submittedName>
        <fullName evidence="9">Uncharacterized protein</fullName>
    </submittedName>
</protein>
<feature type="transmembrane region" description="Helical" evidence="8">
    <location>
        <begin position="348"/>
        <end position="369"/>
    </location>
</feature>
<evidence type="ECO:0000256" key="1">
    <source>
        <dbReference type="ARBA" id="ARBA00004424"/>
    </source>
</evidence>
<evidence type="ECO:0000313" key="9">
    <source>
        <dbReference type="EMBL" id="CAG5114575.1"/>
    </source>
</evidence>
<feature type="compositionally biased region" description="Basic residues" evidence="7">
    <location>
        <begin position="26"/>
        <end position="42"/>
    </location>
</feature>
<feature type="region of interest" description="Disordered" evidence="7">
    <location>
        <begin position="1"/>
        <end position="42"/>
    </location>
</feature>
<evidence type="ECO:0000313" key="10">
    <source>
        <dbReference type="Proteomes" id="UP000678393"/>
    </source>
</evidence>
<dbReference type="PANTHER" id="PTHR10010">
    <property type="entry name" value="SOLUTE CARRIER FAMILY 34 SODIUM PHOSPHATE , MEMBER 2-RELATED"/>
    <property type="match status" value="1"/>
</dbReference>
<comment type="subcellular location">
    <subcellularLocation>
        <location evidence="1">Apical cell membrane</location>
        <topology evidence="1">Multi-pass membrane protein</topology>
    </subcellularLocation>
</comment>
<keyword evidence="5 8" id="KW-1133">Transmembrane helix</keyword>
<keyword evidence="3" id="KW-1003">Cell membrane</keyword>
<evidence type="ECO:0000256" key="6">
    <source>
        <dbReference type="ARBA" id="ARBA00023136"/>
    </source>
</evidence>
<comment type="caution">
    <text evidence="9">The sequence shown here is derived from an EMBL/GenBank/DDBJ whole genome shotgun (WGS) entry which is preliminary data.</text>
</comment>
<feature type="transmembrane region" description="Helical" evidence="8">
    <location>
        <begin position="537"/>
        <end position="560"/>
    </location>
</feature>
<feature type="transmembrane region" description="Helical" evidence="8">
    <location>
        <begin position="396"/>
        <end position="415"/>
    </location>
</feature>
<feature type="transmembrane region" description="Helical" evidence="8">
    <location>
        <begin position="182"/>
        <end position="202"/>
    </location>
</feature>
<proteinExistence type="inferred from homology"/>
<accession>A0A8S3YGF6</accession>
<reference evidence="9" key="1">
    <citation type="submission" date="2021-04" db="EMBL/GenBank/DDBJ databases">
        <authorList>
            <consortium name="Molecular Ecology Group"/>
        </authorList>
    </citation>
    <scope>NUCLEOTIDE SEQUENCE</scope>
</reference>
<keyword evidence="4 8" id="KW-0812">Transmembrane</keyword>
<keyword evidence="10" id="KW-1185">Reference proteome</keyword>
<dbReference type="OrthoDB" id="76259at2759"/>
<dbReference type="EMBL" id="CAJHNH020000011">
    <property type="protein sequence ID" value="CAG5114575.1"/>
    <property type="molecule type" value="Genomic_DNA"/>
</dbReference>
<evidence type="ECO:0000256" key="2">
    <source>
        <dbReference type="ARBA" id="ARBA00005808"/>
    </source>
</evidence>
<dbReference type="GO" id="GO:0016324">
    <property type="term" value="C:apical plasma membrane"/>
    <property type="evidence" value="ECO:0007669"/>
    <property type="project" value="UniProtKB-SubCell"/>
</dbReference>
<keyword evidence="6 8" id="KW-0472">Membrane</keyword>
<dbReference type="PANTHER" id="PTHR10010:SF46">
    <property type="entry name" value="SODIUM-DEPENDENT PHOSPHATE TRANSPORT PROTEIN 2B"/>
    <property type="match status" value="1"/>
</dbReference>
<dbReference type="Proteomes" id="UP000678393">
    <property type="component" value="Unassembled WGS sequence"/>
</dbReference>
<evidence type="ECO:0000256" key="4">
    <source>
        <dbReference type="ARBA" id="ARBA00022692"/>
    </source>
</evidence>
<dbReference type="Pfam" id="PF02690">
    <property type="entry name" value="Na_Pi_cotrans"/>
    <property type="match status" value="2"/>
</dbReference>
<feature type="transmembrane region" description="Helical" evidence="8">
    <location>
        <begin position="138"/>
        <end position="161"/>
    </location>
</feature>
<feature type="transmembrane region" description="Helical" evidence="8">
    <location>
        <begin position="510"/>
        <end position="531"/>
    </location>
</feature>
<name>A0A8S3YGF6_9EUPU</name>
<organism evidence="9 10">
    <name type="scientific">Candidula unifasciata</name>
    <dbReference type="NCBI Taxonomy" id="100452"/>
    <lineage>
        <taxon>Eukaryota</taxon>
        <taxon>Metazoa</taxon>
        <taxon>Spiralia</taxon>
        <taxon>Lophotrochozoa</taxon>
        <taxon>Mollusca</taxon>
        <taxon>Gastropoda</taxon>
        <taxon>Heterobranchia</taxon>
        <taxon>Euthyneura</taxon>
        <taxon>Panpulmonata</taxon>
        <taxon>Eupulmonata</taxon>
        <taxon>Stylommatophora</taxon>
        <taxon>Helicina</taxon>
        <taxon>Helicoidea</taxon>
        <taxon>Geomitridae</taxon>
        <taxon>Candidula</taxon>
    </lineage>
</organism>
<gene>
    <name evidence="9" type="ORF">CUNI_LOCUS133</name>
</gene>
<dbReference type="GO" id="GO:0044341">
    <property type="term" value="P:sodium-dependent phosphate transport"/>
    <property type="evidence" value="ECO:0007669"/>
    <property type="project" value="InterPro"/>
</dbReference>